<dbReference type="EMBL" id="JAKGUD010000005">
    <property type="protein sequence ID" value="MCF4142434.1"/>
    <property type="molecule type" value="Genomic_DNA"/>
</dbReference>
<dbReference type="GO" id="GO:0016853">
    <property type="term" value="F:isomerase activity"/>
    <property type="evidence" value="ECO:0007669"/>
    <property type="project" value="UniProtKB-KW"/>
</dbReference>
<reference evidence="11 12" key="1">
    <citation type="submission" date="2022-01" db="EMBL/GenBank/DDBJ databases">
        <title>Dethiosulfovibrio faecalis sp. nov., a novel proteolytic, non-sulfur-reducing bacterium isolated from a marine aquaculture solid waste bioreactor.</title>
        <authorList>
            <person name="Grabowski S."/>
            <person name="Apolinario E."/>
            <person name="Schneider N."/>
            <person name="Marshall C.W."/>
            <person name="Sowers K.R."/>
        </authorList>
    </citation>
    <scope>NUCLEOTIDE SEQUENCE [LARGE SCALE GENOMIC DNA]</scope>
    <source>
        <strain evidence="11 12">DSM 12537</strain>
    </source>
</reference>
<evidence type="ECO:0000313" key="11">
    <source>
        <dbReference type="EMBL" id="MCF4142434.1"/>
    </source>
</evidence>
<gene>
    <name evidence="9" type="primary">trpF</name>
    <name evidence="11" type="ORF">L2W38_06370</name>
</gene>
<evidence type="ECO:0000256" key="2">
    <source>
        <dbReference type="ARBA" id="ARBA00004664"/>
    </source>
</evidence>
<evidence type="ECO:0000256" key="5">
    <source>
        <dbReference type="ARBA" id="ARBA00022605"/>
    </source>
</evidence>
<keyword evidence="6 9" id="KW-0822">Tryptophan biosynthesis</keyword>
<keyword evidence="8 9" id="KW-0413">Isomerase</keyword>
<evidence type="ECO:0000256" key="1">
    <source>
        <dbReference type="ARBA" id="ARBA00001164"/>
    </source>
</evidence>
<dbReference type="InterPro" id="IPR011060">
    <property type="entry name" value="RibuloseP-bd_barrel"/>
</dbReference>
<dbReference type="HAMAP" id="MF_00135">
    <property type="entry name" value="PRAI"/>
    <property type="match status" value="1"/>
</dbReference>
<dbReference type="Gene3D" id="3.20.20.70">
    <property type="entry name" value="Aldolase class I"/>
    <property type="match status" value="1"/>
</dbReference>
<dbReference type="InterPro" id="IPR013785">
    <property type="entry name" value="Aldolase_TIM"/>
</dbReference>
<dbReference type="Pfam" id="PF00697">
    <property type="entry name" value="PRAI"/>
    <property type="match status" value="1"/>
</dbReference>
<dbReference type="EC" id="5.3.1.24" evidence="3 9"/>
<dbReference type="RefSeq" id="WP_236099161.1">
    <property type="nucleotide sequence ID" value="NZ_JAKGUD010000005.1"/>
</dbReference>
<sequence>MKIKICGLTRREDVETALSLGVDALGFILADSPRKVSLEDVSSLVGGLPPFSSTVAVVANPSESELEEIVSSRLFDCVQFHGSESPEIVASVPIKTIKAFGIASKEDLDEALSYGGADWLLLDGRVGRATGGTGRPFDWKMLRGRQIGRPWILAGGLGPDNLEKAVRTAMPPTVDLNSALETAPGIKDGKRMARAVEIVRVLEGEEL</sequence>
<dbReference type="PANTHER" id="PTHR42894:SF1">
    <property type="entry name" value="N-(5'-PHOSPHORIBOSYL)ANTHRANILATE ISOMERASE"/>
    <property type="match status" value="1"/>
</dbReference>
<proteinExistence type="inferred from homology"/>
<evidence type="ECO:0000256" key="3">
    <source>
        <dbReference type="ARBA" id="ARBA00012572"/>
    </source>
</evidence>
<dbReference type="CDD" id="cd00405">
    <property type="entry name" value="PRAI"/>
    <property type="match status" value="1"/>
</dbReference>
<comment type="pathway">
    <text evidence="2 9">Amino-acid biosynthesis; L-tryptophan biosynthesis; L-tryptophan from chorismate: step 3/5.</text>
</comment>
<dbReference type="Proteomes" id="UP001200430">
    <property type="component" value="Unassembled WGS sequence"/>
</dbReference>
<evidence type="ECO:0000256" key="7">
    <source>
        <dbReference type="ARBA" id="ARBA00023141"/>
    </source>
</evidence>
<evidence type="ECO:0000256" key="4">
    <source>
        <dbReference type="ARBA" id="ARBA00022272"/>
    </source>
</evidence>
<dbReference type="InterPro" id="IPR001240">
    <property type="entry name" value="PRAI_dom"/>
</dbReference>
<evidence type="ECO:0000313" key="12">
    <source>
        <dbReference type="Proteomes" id="UP001200430"/>
    </source>
</evidence>
<comment type="caution">
    <text evidence="11">The sequence shown here is derived from an EMBL/GenBank/DDBJ whole genome shotgun (WGS) entry which is preliminary data.</text>
</comment>
<evidence type="ECO:0000256" key="8">
    <source>
        <dbReference type="ARBA" id="ARBA00023235"/>
    </source>
</evidence>
<dbReference type="PANTHER" id="PTHR42894">
    <property type="entry name" value="N-(5'-PHOSPHORIBOSYL)ANTHRANILATE ISOMERASE"/>
    <property type="match status" value="1"/>
</dbReference>
<keyword evidence="5 9" id="KW-0028">Amino-acid biosynthesis</keyword>
<feature type="domain" description="N-(5'phosphoribosyl) anthranilate isomerase (PRAI)" evidence="10">
    <location>
        <begin position="3"/>
        <end position="196"/>
    </location>
</feature>
<comment type="catalytic activity">
    <reaction evidence="1 9">
        <text>N-(5-phospho-beta-D-ribosyl)anthranilate = 1-(2-carboxyphenylamino)-1-deoxy-D-ribulose 5-phosphate</text>
        <dbReference type="Rhea" id="RHEA:21540"/>
        <dbReference type="ChEBI" id="CHEBI:18277"/>
        <dbReference type="ChEBI" id="CHEBI:58613"/>
        <dbReference type="EC" id="5.3.1.24"/>
    </reaction>
</comment>
<evidence type="ECO:0000256" key="9">
    <source>
        <dbReference type="HAMAP-Rule" id="MF_00135"/>
    </source>
</evidence>
<keyword evidence="7 9" id="KW-0057">Aromatic amino acid biosynthesis</keyword>
<dbReference type="InterPro" id="IPR044643">
    <property type="entry name" value="TrpF_fam"/>
</dbReference>
<evidence type="ECO:0000259" key="10">
    <source>
        <dbReference type="Pfam" id="PF00697"/>
    </source>
</evidence>
<evidence type="ECO:0000256" key="6">
    <source>
        <dbReference type="ARBA" id="ARBA00022822"/>
    </source>
</evidence>
<keyword evidence="12" id="KW-1185">Reference proteome</keyword>
<accession>A0ABS9EP27</accession>
<dbReference type="SUPFAM" id="SSF51366">
    <property type="entry name" value="Ribulose-phoshate binding barrel"/>
    <property type="match status" value="1"/>
</dbReference>
<name>A0ABS9EP27_9BACT</name>
<protein>
    <recommendedName>
        <fullName evidence="4 9">N-(5'-phosphoribosyl)anthranilate isomerase</fullName>
        <shortName evidence="9">PRAI</shortName>
        <ecNumber evidence="3 9">5.3.1.24</ecNumber>
    </recommendedName>
</protein>
<organism evidence="11 12">
    <name type="scientific">Dethiosulfovibrio marinus</name>
    <dbReference type="NCBI Taxonomy" id="133532"/>
    <lineage>
        <taxon>Bacteria</taxon>
        <taxon>Thermotogati</taxon>
        <taxon>Synergistota</taxon>
        <taxon>Synergistia</taxon>
        <taxon>Synergistales</taxon>
        <taxon>Dethiosulfovibrionaceae</taxon>
        <taxon>Dethiosulfovibrio</taxon>
    </lineage>
</organism>
<comment type="similarity">
    <text evidence="9">Belongs to the TrpF family.</text>
</comment>